<evidence type="ECO:0000256" key="3">
    <source>
        <dbReference type="ARBA" id="ARBA00022781"/>
    </source>
</evidence>
<dbReference type="PRINTS" id="PR00125">
    <property type="entry name" value="ATPASEDELTA"/>
</dbReference>
<name>A0A9D1PXD6_9BACT</name>
<dbReference type="PANTHER" id="PTHR11910">
    <property type="entry name" value="ATP SYNTHASE DELTA CHAIN"/>
    <property type="match status" value="1"/>
</dbReference>
<keyword evidence="2 7" id="KW-0813">Transport</keyword>
<evidence type="ECO:0000256" key="5">
    <source>
        <dbReference type="ARBA" id="ARBA00023136"/>
    </source>
</evidence>
<dbReference type="Pfam" id="PF00213">
    <property type="entry name" value="OSCP"/>
    <property type="match status" value="1"/>
</dbReference>
<keyword evidence="5 7" id="KW-0472">Membrane</keyword>
<evidence type="ECO:0000256" key="7">
    <source>
        <dbReference type="HAMAP-Rule" id="MF_01416"/>
    </source>
</evidence>
<dbReference type="SUPFAM" id="SSF47928">
    <property type="entry name" value="N-terminal domain of the delta subunit of the F1F0-ATP synthase"/>
    <property type="match status" value="1"/>
</dbReference>
<dbReference type="NCBIfam" id="TIGR01145">
    <property type="entry name" value="ATP_synt_delta"/>
    <property type="match status" value="1"/>
</dbReference>
<protein>
    <recommendedName>
        <fullName evidence="7">ATP synthase subunit delta</fullName>
    </recommendedName>
    <alternativeName>
        <fullName evidence="7">ATP synthase F(1) sector subunit delta</fullName>
    </alternativeName>
    <alternativeName>
        <fullName evidence="7">F-type ATPase subunit delta</fullName>
        <shortName evidence="7">F-ATPase subunit delta</shortName>
    </alternativeName>
</protein>
<comment type="subcellular location">
    <subcellularLocation>
        <location evidence="7">Cell membrane</location>
        <topology evidence="7">Peripheral membrane protein</topology>
    </subcellularLocation>
    <subcellularLocation>
        <location evidence="1">Membrane</location>
    </subcellularLocation>
</comment>
<dbReference type="InterPro" id="IPR020781">
    <property type="entry name" value="ATPase_OSCP/d_CS"/>
</dbReference>
<evidence type="ECO:0000313" key="8">
    <source>
        <dbReference type="EMBL" id="HIW01330.1"/>
    </source>
</evidence>
<keyword evidence="3 7" id="KW-0375">Hydrogen ion transport</keyword>
<dbReference type="GO" id="GO:0046933">
    <property type="term" value="F:proton-transporting ATP synthase activity, rotational mechanism"/>
    <property type="evidence" value="ECO:0007669"/>
    <property type="project" value="UniProtKB-UniRule"/>
</dbReference>
<evidence type="ECO:0000256" key="2">
    <source>
        <dbReference type="ARBA" id="ARBA00022448"/>
    </source>
</evidence>
<comment type="caution">
    <text evidence="8">The sequence shown here is derived from an EMBL/GenBank/DDBJ whole genome shotgun (WGS) entry which is preliminary data.</text>
</comment>
<keyword evidence="7" id="KW-1003">Cell membrane</keyword>
<keyword evidence="6 7" id="KW-0066">ATP synthesis</keyword>
<dbReference type="HAMAP" id="MF_01416">
    <property type="entry name" value="ATP_synth_delta_bact"/>
    <property type="match status" value="1"/>
</dbReference>
<comment type="function">
    <text evidence="7">This protein is part of the stalk that links CF(0) to CF(1). It either transmits conformational changes from CF(0) to CF(1) or is implicated in proton conduction.</text>
</comment>
<dbReference type="GO" id="GO:0045259">
    <property type="term" value="C:proton-transporting ATP synthase complex"/>
    <property type="evidence" value="ECO:0007669"/>
    <property type="project" value="UniProtKB-KW"/>
</dbReference>
<dbReference type="InterPro" id="IPR000711">
    <property type="entry name" value="ATPase_OSCP/dsu"/>
</dbReference>
<evidence type="ECO:0000256" key="1">
    <source>
        <dbReference type="ARBA" id="ARBA00004370"/>
    </source>
</evidence>
<accession>A0A9D1PXD6</accession>
<dbReference type="InterPro" id="IPR026015">
    <property type="entry name" value="ATP_synth_OSCP/delta_N_sf"/>
</dbReference>
<dbReference type="Proteomes" id="UP000886752">
    <property type="component" value="Unassembled WGS sequence"/>
</dbReference>
<comment type="similarity">
    <text evidence="7">Belongs to the ATPase delta chain family.</text>
</comment>
<evidence type="ECO:0000313" key="9">
    <source>
        <dbReference type="Proteomes" id="UP000886752"/>
    </source>
</evidence>
<sequence length="183" mass="20280">MTDKRIARRYASAVFKLGMQEGNDVISTRGQTFLQLKGMLDENPVLDNVFKSPIFTVAEKKKVLTDLLDKIGCDTVTRNFCYLLADKERLPYYRSIVQAYTKLLDEAKGVIRGTLTTAIPLSQAKQKSVKAELEAKASAALELTFDVDPAILGGVVLKVGDRILDSSLRAQLEILRSTLKRGN</sequence>
<reference evidence="8" key="1">
    <citation type="journal article" date="2021" name="PeerJ">
        <title>Extensive microbial diversity within the chicken gut microbiome revealed by metagenomics and culture.</title>
        <authorList>
            <person name="Gilroy R."/>
            <person name="Ravi A."/>
            <person name="Getino M."/>
            <person name="Pursley I."/>
            <person name="Horton D.L."/>
            <person name="Alikhan N.F."/>
            <person name="Baker D."/>
            <person name="Gharbi K."/>
            <person name="Hall N."/>
            <person name="Watson M."/>
            <person name="Adriaenssens E.M."/>
            <person name="Foster-Nyarko E."/>
            <person name="Jarju S."/>
            <person name="Secka A."/>
            <person name="Antonio M."/>
            <person name="Oren A."/>
            <person name="Chaudhuri R.R."/>
            <person name="La Ragione R."/>
            <person name="Hildebrand F."/>
            <person name="Pallen M.J."/>
        </authorList>
    </citation>
    <scope>NUCLEOTIDE SEQUENCE</scope>
    <source>
        <strain evidence="8">ChiHecec2B26-446</strain>
    </source>
</reference>
<dbReference type="AlphaFoldDB" id="A0A9D1PXD6"/>
<evidence type="ECO:0000256" key="4">
    <source>
        <dbReference type="ARBA" id="ARBA00023065"/>
    </source>
</evidence>
<reference evidence="8" key="2">
    <citation type="submission" date="2021-04" db="EMBL/GenBank/DDBJ databases">
        <authorList>
            <person name="Gilroy R."/>
        </authorList>
    </citation>
    <scope>NUCLEOTIDE SEQUENCE</scope>
    <source>
        <strain evidence="8">ChiHecec2B26-446</strain>
    </source>
</reference>
<proteinExistence type="inferred from homology"/>
<dbReference type="PROSITE" id="PS00389">
    <property type="entry name" value="ATPASE_DELTA"/>
    <property type="match status" value="1"/>
</dbReference>
<organism evidence="8 9">
    <name type="scientific">Candidatus Desulfovibrio intestinipullorum</name>
    <dbReference type="NCBI Taxonomy" id="2838536"/>
    <lineage>
        <taxon>Bacteria</taxon>
        <taxon>Pseudomonadati</taxon>
        <taxon>Thermodesulfobacteriota</taxon>
        <taxon>Desulfovibrionia</taxon>
        <taxon>Desulfovibrionales</taxon>
        <taxon>Desulfovibrionaceae</taxon>
        <taxon>Desulfovibrio</taxon>
    </lineage>
</organism>
<evidence type="ECO:0000256" key="6">
    <source>
        <dbReference type="ARBA" id="ARBA00023310"/>
    </source>
</evidence>
<dbReference type="Gene3D" id="1.10.520.20">
    <property type="entry name" value="N-terminal domain of the delta subunit of the F1F0-ATP synthase"/>
    <property type="match status" value="1"/>
</dbReference>
<keyword evidence="4 7" id="KW-0406">Ion transport</keyword>
<dbReference type="EMBL" id="DXHV01000077">
    <property type="protein sequence ID" value="HIW01330.1"/>
    <property type="molecule type" value="Genomic_DNA"/>
</dbReference>
<keyword evidence="7" id="KW-0139">CF(1)</keyword>
<gene>
    <name evidence="7" type="primary">atpH</name>
    <name evidence="8" type="ORF">H9894_09130</name>
</gene>
<dbReference type="GO" id="GO:0005886">
    <property type="term" value="C:plasma membrane"/>
    <property type="evidence" value="ECO:0007669"/>
    <property type="project" value="UniProtKB-SubCell"/>
</dbReference>
<comment type="function">
    <text evidence="7">F(1)F(0) ATP synthase produces ATP from ADP in the presence of a proton or sodium gradient. F-type ATPases consist of two structural domains, F(1) containing the extramembraneous catalytic core and F(0) containing the membrane proton channel, linked together by a central stalk and a peripheral stalk. During catalysis, ATP synthesis in the catalytic domain of F(1) is coupled via a rotary mechanism of the central stalk subunits to proton translocation.</text>
</comment>